<name>A0A1A8S0C3_9TELE</name>
<reference evidence="1" key="2">
    <citation type="submission" date="2016-06" db="EMBL/GenBank/DDBJ databases">
        <title>The genome of a short-lived fish provides insights into sex chromosome evolution and the genetic control of aging.</title>
        <authorList>
            <person name="Reichwald K."/>
            <person name="Felder M."/>
            <person name="Petzold A."/>
            <person name="Koch P."/>
            <person name="Groth M."/>
            <person name="Platzer M."/>
        </authorList>
    </citation>
    <scope>NUCLEOTIDE SEQUENCE</scope>
    <source>
        <tissue evidence="1">Brain</tissue>
    </source>
</reference>
<feature type="non-terminal residue" evidence="1">
    <location>
        <position position="1"/>
    </location>
</feature>
<protein>
    <submittedName>
        <fullName evidence="1">Uncharacterized protein</fullName>
    </submittedName>
</protein>
<dbReference type="AlphaFoldDB" id="A0A1A8S0C3"/>
<sequence>LGSFQPFVTLGYNSSDSKYFETVLEFLPDLPVSQVLDRFGFPLRLLWITFGLL</sequence>
<evidence type="ECO:0000313" key="1">
    <source>
        <dbReference type="EMBL" id="SBS10954.1"/>
    </source>
</evidence>
<reference evidence="1" key="1">
    <citation type="submission" date="2016-05" db="EMBL/GenBank/DDBJ databases">
        <authorList>
            <person name="Lavstsen T."/>
            <person name="Jespersen J.S."/>
        </authorList>
    </citation>
    <scope>NUCLEOTIDE SEQUENCE</scope>
    <source>
        <tissue evidence="1">Brain</tissue>
    </source>
</reference>
<gene>
    <name evidence="1" type="primary">Nfu_g_1_018020</name>
</gene>
<accession>A0A1A8S0C3</accession>
<organism evidence="1">
    <name type="scientific">Nothobranchius rachovii</name>
    <name type="common">bluefin notho</name>
    <dbReference type="NCBI Taxonomy" id="451742"/>
    <lineage>
        <taxon>Eukaryota</taxon>
        <taxon>Metazoa</taxon>
        <taxon>Chordata</taxon>
        <taxon>Craniata</taxon>
        <taxon>Vertebrata</taxon>
        <taxon>Euteleostomi</taxon>
        <taxon>Actinopterygii</taxon>
        <taxon>Neopterygii</taxon>
        <taxon>Teleostei</taxon>
        <taxon>Neoteleostei</taxon>
        <taxon>Acanthomorphata</taxon>
        <taxon>Ovalentaria</taxon>
        <taxon>Atherinomorphae</taxon>
        <taxon>Cyprinodontiformes</taxon>
        <taxon>Nothobranchiidae</taxon>
        <taxon>Nothobranchius</taxon>
    </lineage>
</organism>
<proteinExistence type="predicted"/>
<dbReference type="EMBL" id="HAEH01020541">
    <property type="protein sequence ID" value="SBS10954.1"/>
    <property type="molecule type" value="Transcribed_RNA"/>
</dbReference>
<feature type="non-terminal residue" evidence="1">
    <location>
        <position position="53"/>
    </location>
</feature>